<keyword evidence="2" id="KW-1185">Reference proteome</keyword>
<reference evidence="1 2" key="1">
    <citation type="submission" date="2018-06" db="EMBL/GenBank/DDBJ databases">
        <title>Genomic Encyclopedia of Archaeal and Bacterial Type Strains, Phase II (KMG-II): from individual species to whole genera.</title>
        <authorList>
            <person name="Goeker M."/>
        </authorList>
    </citation>
    <scope>NUCLEOTIDE SEQUENCE [LARGE SCALE GENOMIC DNA]</scope>
    <source>
        <strain evidence="1 2">JCM 11668</strain>
    </source>
</reference>
<dbReference type="OrthoDB" id="9792176at2"/>
<protein>
    <recommendedName>
        <fullName evidence="3">Sensory transduction regulator</fullName>
    </recommendedName>
</protein>
<evidence type="ECO:0008006" key="3">
    <source>
        <dbReference type="Google" id="ProtNLM"/>
    </source>
</evidence>
<dbReference type="InterPro" id="IPR019660">
    <property type="entry name" value="Put_sensory_transdc_reg_YbjN"/>
</dbReference>
<dbReference type="Pfam" id="PF10722">
    <property type="entry name" value="YbjN"/>
    <property type="match status" value="1"/>
</dbReference>
<gene>
    <name evidence="1" type="ORF">BJ122_12068</name>
</gene>
<dbReference type="RefSeq" id="WP_110781942.1">
    <property type="nucleotide sequence ID" value="NZ_QJTI01000020.1"/>
</dbReference>
<name>A0A318TIE5_9BRAD</name>
<proteinExistence type="predicted"/>
<sequence length="166" mass="18467">MPLLEGIFESKNNPLAAVEDIAASNDLSFERSGDDEIVMLSKGTWTDYQLSFTWMNEIEALHLACAFELKVPSARRAEVQRLVAMINEQMWIGHFDIWTHTGTVMYRQALLLPGGLNATTAQCESMLIGALHACERYYPALQFVVWAGKSAEEAMQSAMFDTAGEA</sequence>
<dbReference type="AlphaFoldDB" id="A0A318TIE5"/>
<comment type="caution">
    <text evidence="1">The sequence shown here is derived from an EMBL/GenBank/DDBJ whole genome shotgun (WGS) entry which is preliminary data.</text>
</comment>
<evidence type="ECO:0000313" key="2">
    <source>
        <dbReference type="Proteomes" id="UP000248148"/>
    </source>
</evidence>
<evidence type="ECO:0000313" key="1">
    <source>
        <dbReference type="EMBL" id="PYF01585.1"/>
    </source>
</evidence>
<accession>A0A318TIE5</accession>
<dbReference type="Proteomes" id="UP000248148">
    <property type="component" value="Unassembled WGS sequence"/>
</dbReference>
<dbReference type="CDD" id="cd17033">
    <property type="entry name" value="DR1245-like"/>
    <property type="match status" value="1"/>
</dbReference>
<organism evidence="1 2">
    <name type="scientific">Rhodopseudomonas faecalis</name>
    <dbReference type="NCBI Taxonomy" id="99655"/>
    <lineage>
        <taxon>Bacteria</taxon>
        <taxon>Pseudomonadati</taxon>
        <taxon>Pseudomonadota</taxon>
        <taxon>Alphaproteobacteria</taxon>
        <taxon>Hyphomicrobiales</taxon>
        <taxon>Nitrobacteraceae</taxon>
        <taxon>Rhodopseudomonas</taxon>
    </lineage>
</organism>
<dbReference type="EMBL" id="QJTI01000020">
    <property type="protein sequence ID" value="PYF01585.1"/>
    <property type="molecule type" value="Genomic_DNA"/>
</dbReference>